<comment type="caution">
    <text evidence="3">The sequence shown here is derived from an EMBL/GenBank/DDBJ whole genome shotgun (WGS) entry which is preliminary data.</text>
</comment>
<organism evidence="3 4">
    <name type="scientific">Candidatus Gottesmanbacteria bacterium GW2011_GWA2_43_14</name>
    <dbReference type="NCBI Taxonomy" id="1618443"/>
    <lineage>
        <taxon>Bacteria</taxon>
        <taxon>Candidatus Gottesmaniibacteriota</taxon>
    </lineage>
</organism>
<feature type="compositionally biased region" description="Polar residues" evidence="2">
    <location>
        <begin position="349"/>
        <end position="362"/>
    </location>
</feature>
<feature type="coiled-coil region" evidence="1">
    <location>
        <begin position="168"/>
        <end position="195"/>
    </location>
</feature>
<evidence type="ECO:0000313" key="3">
    <source>
        <dbReference type="EMBL" id="KKS95500.1"/>
    </source>
</evidence>
<sequence length="420" mass="46140">MKKIKRIFVSTSTGKKWLFIMAAFYVLAAIALPKIVKAESIFDRLSDFFKGVSGFEYASDSQSRFIFTKETPNYIAYAGERTDNGSHKIRIEKDGFYLEFSLLTASRNYNEASKSSGIKETESKPETTDISGAEVLGILSKEQKAIMDKIEAQMKVIDEGLSSISGEIAGLQTELSDISEEIRDVTSKAKLVEEKNARVIKFENILPQTDFVYRLNEGGIKEEILINEKPLNGAPNIYVFSLKTENMDFRDLGKGVWYFYDKNGEAIFRIPKGWAKDSNNAINNEVDINLEQKSDYIEVTITVPADWLTSVDRLYPIIIDPTVELVPEKRFTQGTAVTPTETAIKDSPSPGTSINTTPSKPSLTPEPLITTTVPAVSPKAAESQPAATSAPVSATPPASTVAPIIETPPDDTATKGAVPE</sequence>
<reference evidence="3 4" key="1">
    <citation type="journal article" date="2015" name="Nature">
        <title>rRNA introns, odd ribosomes, and small enigmatic genomes across a large radiation of phyla.</title>
        <authorList>
            <person name="Brown C.T."/>
            <person name="Hug L.A."/>
            <person name="Thomas B.C."/>
            <person name="Sharon I."/>
            <person name="Castelle C.J."/>
            <person name="Singh A."/>
            <person name="Wilkins M.J."/>
            <person name="Williams K.H."/>
            <person name="Banfield J.F."/>
        </authorList>
    </citation>
    <scope>NUCLEOTIDE SEQUENCE [LARGE SCALE GENOMIC DNA]</scope>
</reference>
<evidence type="ECO:0000256" key="2">
    <source>
        <dbReference type="SAM" id="MobiDB-lite"/>
    </source>
</evidence>
<gene>
    <name evidence="3" type="ORF">UV73_C0017G0014</name>
</gene>
<proteinExistence type="predicted"/>
<protein>
    <submittedName>
        <fullName evidence="3">YD repeat-containing protein</fullName>
    </submittedName>
</protein>
<dbReference type="EMBL" id="LCFP01000017">
    <property type="protein sequence ID" value="KKS95500.1"/>
    <property type="molecule type" value="Genomic_DNA"/>
</dbReference>
<evidence type="ECO:0000256" key="1">
    <source>
        <dbReference type="SAM" id="Coils"/>
    </source>
</evidence>
<dbReference type="PATRIC" id="fig|1618443.3.peg.1622"/>
<evidence type="ECO:0000313" key="4">
    <source>
        <dbReference type="Proteomes" id="UP000034894"/>
    </source>
</evidence>
<name>A0A0G1DC88_9BACT</name>
<keyword evidence="1" id="KW-0175">Coiled coil</keyword>
<accession>A0A0G1DC88</accession>
<dbReference type="AlphaFoldDB" id="A0A0G1DC88"/>
<dbReference type="STRING" id="1618443.UV73_C0017G0014"/>
<dbReference type="Proteomes" id="UP000034894">
    <property type="component" value="Unassembled WGS sequence"/>
</dbReference>
<feature type="region of interest" description="Disordered" evidence="2">
    <location>
        <begin position="334"/>
        <end position="420"/>
    </location>
</feature>
<feature type="compositionally biased region" description="Low complexity" evidence="2">
    <location>
        <begin position="385"/>
        <end position="403"/>
    </location>
</feature>